<dbReference type="Proteomes" id="UP001054902">
    <property type="component" value="Unassembled WGS sequence"/>
</dbReference>
<dbReference type="AlphaFoldDB" id="A0AAD3CDB5"/>
<dbReference type="InterPro" id="IPR011021">
    <property type="entry name" value="Arrestin-like_N"/>
</dbReference>
<dbReference type="EMBL" id="BLLK01000013">
    <property type="protein sequence ID" value="GFH43676.1"/>
    <property type="molecule type" value="Genomic_DNA"/>
</dbReference>
<feature type="region of interest" description="Disordered" evidence="1">
    <location>
        <begin position="366"/>
        <end position="391"/>
    </location>
</feature>
<accession>A0AAD3CDB5</accession>
<sequence length="573" mass="64365">MRNISAKNISLSIDQLDQEAIAAKRHRLLDQREHALVAGSTVTGMVRVSRGTNMEKANLLFIGKEDVCVIYEVSVADGEHTRKEQRFAESQRDIVRMMIPLEYPADMSNGGNFEFPFQFQLPNQLPSSFHYSGNGYCSIRYKVKLKLNKHEVDHKIPVVAQPPSSQPVPNLVEPVSTNIRLCCCIPKGKIIIAADVDDTRVGEGEEIKVDLGIKNNSTAELEYVEAFITQKVAWHSGIHREKERNFLASSDFNLDHDNMRARSKNEMQEMKNTATMVGNADRSRGLDLSDDTFRELLAAVKDGSNKVILKIPDSKFENHDGKYVRALNTYDGKYVTVKHHLSIRVKTPFGSTNPTIKVPLQIVSPDSVGDPSHSHQEPAMPPNPVAPPHPEGWYADNVTSVVPSAPSLHNTISYGGDVVDSKQEVAFDLPPTGGGSPTYDYPSLLKEIQSSLSIRTKLQDLLKDNEWKAVIIALMPEQFLEILDKVSLDFDKADVIEILAGVVQNFNCAYAVMILRKIPDWLRIQTVQKMIPFCTDLKTNKSVLINELSDWERISTERDFENEISKQNNQWEE</sequence>
<dbReference type="GO" id="GO:0015031">
    <property type="term" value="P:protein transport"/>
    <property type="evidence" value="ECO:0007669"/>
    <property type="project" value="TreeGrafter"/>
</dbReference>
<evidence type="ECO:0008006" key="6">
    <source>
        <dbReference type="Google" id="ProtNLM"/>
    </source>
</evidence>
<dbReference type="Gene3D" id="2.60.40.640">
    <property type="match status" value="2"/>
</dbReference>
<dbReference type="Pfam" id="PF14771">
    <property type="entry name" value="DUF4476"/>
    <property type="match status" value="1"/>
</dbReference>
<dbReference type="InterPro" id="IPR028011">
    <property type="entry name" value="DUF4476"/>
</dbReference>
<proteinExistence type="predicted"/>
<evidence type="ECO:0000259" key="2">
    <source>
        <dbReference type="Pfam" id="PF00339"/>
    </source>
</evidence>
<reference evidence="4 5" key="1">
    <citation type="journal article" date="2021" name="Sci. Rep.">
        <title>The genome of the diatom Chaetoceros tenuissimus carries an ancient integrated fragment of an extant virus.</title>
        <authorList>
            <person name="Hongo Y."/>
            <person name="Kimura K."/>
            <person name="Takaki Y."/>
            <person name="Yoshida Y."/>
            <person name="Baba S."/>
            <person name="Kobayashi G."/>
            <person name="Nagasaki K."/>
            <person name="Hano T."/>
            <person name="Tomaru Y."/>
        </authorList>
    </citation>
    <scope>NUCLEOTIDE SEQUENCE [LARGE SCALE GENOMIC DNA]</scope>
    <source>
        <strain evidence="4 5">NIES-3715</strain>
    </source>
</reference>
<comment type="caution">
    <text evidence="4">The sequence shown here is derived from an EMBL/GenBank/DDBJ whole genome shotgun (WGS) entry which is preliminary data.</text>
</comment>
<feature type="domain" description="Arrestin-like N-terminal" evidence="2">
    <location>
        <begin position="29"/>
        <end position="151"/>
    </location>
</feature>
<evidence type="ECO:0000259" key="3">
    <source>
        <dbReference type="Pfam" id="PF14771"/>
    </source>
</evidence>
<evidence type="ECO:0000313" key="5">
    <source>
        <dbReference type="Proteomes" id="UP001054902"/>
    </source>
</evidence>
<organism evidence="4 5">
    <name type="scientific">Chaetoceros tenuissimus</name>
    <dbReference type="NCBI Taxonomy" id="426638"/>
    <lineage>
        <taxon>Eukaryota</taxon>
        <taxon>Sar</taxon>
        <taxon>Stramenopiles</taxon>
        <taxon>Ochrophyta</taxon>
        <taxon>Bacillariophyta</taxon>
        <taxon>Coscinodiscophyceae</taxon>
        <taxon>Chaetocerotophycidae</taxon>
        <taxon>Chaetocerotales</taxon>
        <taxon>Chaetocerotaceae</taxon>
        <taxon>Chaetoceros</taxon>
    </lineage>
</organism>
<evidence type="ECO:0000313" key="4">
    <source>
        <dbReference type="EMBL" id="GFH43676.1"/>
    </source>
</evidence>
<dbReference type="InterPro" id="IPR050357">
    <property type="entry name" value="Arrestin_domain-protein"/>
</dbReference>
<feature type="domain" description="DUF4476" evidence="3">
    <location>
        <begin position="476"/>
        <end position="550"/>
    </location>
</feature>
<dbReference type="GO" id="GO:0005737">
    <property type="term" value="C:cytoplasm"/>
    <property type="evidence" value="ECO:0007669"/>
    <property type="project" value="TreeGrafter"/>
</dbReference>
<dbReference type="PANTHER" id="PTHR11188">
    <property type="entry name" value="ARRESTIN DOMAIN CONTAINING PROTEIN"/>
    <property type="match status" value="1"/>
</dbReference>
<gene>
    <name evidence="4" type="ORF">CTEN210_00149</name>
</gene>
<evidence type="ECO:0000256" key="1">
    <source>
        <dbReference type="SAM" id="MobiDB-lite"/>
    </source>
</evidence>
<protein>
    <recommendedName>
        <fullName evidence="6">Arrestin C-terminal-like domain-containing protein</fullName>
    </recommendedName>
</protein>
<keyword evidence="5" id="KW-1185">Reference proteome</keyword>
<dbReference type="PANTHER" id="PTHR11188:SF17">
    <property type="entry name" value="FI21816P1"/>
    <property type="match status" value="1"/>
</dbReference>
<name>A0AAD3CDB5_9STRA</name>
<dbReference type="Pfam" id="PF00339">
    <property type="entry name" value="Arrestin_N"/>
    <property type="match status" value="1"/>
</dbReference>
<dbReference type="InterPro" id="IPR014752">
    <property type="entry name" value="Arrestin-like_C"/>
</dbReference>
<feature type="compositionally biased region" description="Pro residues" evidence="1">
    <location>
        <begin position="379"/>
        <end position="390"/>
    </location>
</feature>